<dbReference type="PANTHER" id="PTHR38846">
    <property type="entry name" value="C3H1-TYPE DOMAIN-CONTAINING PROTEIN"/>
    <property type="match status" value="1"/>
</dbReference>
<evidence type="ECO:0000313" key="1">
    <source>
        <dbReference type="EMBL" id="RXW19643.1"/>
    </source>
</evidence>
<sequence length="382" mass="43136">MSRPGPLSSFFEQYPDFDYDDFEPATSEFRRLSQQNGWTRLHPEQNAAYRAFTDALANQFNSNYGEDAGNLESWQSLCENLGIKPVPDDLAEARRVGQVFVLSQLKDNQISLSTSWCCNLQAVFNTHVNLVDLTEGFDGARKIEVFSSEAALSRYTKKTGRYFSSSRAAGTLLKALLRNIEDPPEVSSRRNEFEQNNPLLAYIARARHTQNAMPGPLQTFFDGFQPQFQYNPLQPATSEFRRLAQVQGWNTNDQQYRQAHRQFKDALVGQFNSNYGMDENSLTGWQALCEALGIEPIPDSVREAKKVRFFEQDLFSGSVPGLTVKGDPNLYILWVTGGCRSDKWAEHQNIQYGGAVEKVYEEVKESVPEAQCKGGRVAEAFA</sequence>
<keyword evidence="2" id="KW-1185">Reference proteome</keyword>
<dbReference type="STRING" id="2316362.A0A4Q2DID3"/>
<dbReference type="EMBL" id="SDEE01000190">
    <property type="protein sequence ID" value="RXW19643.1"/>
    <property type="molecule type" value="Genomic_DNA"/>
</dbReference>
<reference evidence="1 2" key="1">
    <citation type="submission" date="2019-01" db="EMBL/GenBank/DDBJ databases">
        <title>Draft genome sequence of Psathyrella aberdarensis IHI B618.</title>
        <authorList>
            <person name="Buettner E."/>
            <person name="Kellner H."/>
        </authorList>
    </citation>
    <scope>NUCLEOTIDE SEQUENCE [LARGE SCALE GENOMIC DNA]</scope>
    <source>
        <strain evidence="1 2">IHI B618</strain>
    </source>
</reference>
<accession>A0A4Q2DID3</accession>
<evidence type="ECO:0000313" key="2">
    <source>
        <dbReference type="Proteomes" id="UP000290288"/>
    </source>
</evidence>
<organism evidence="1 2">
    <name type="scientific">Candolleomyces aberdarensis</name>
    <dbReference type="NCBI Taxonomy" id="2316362"/>
    <lineage>
        <taxon>Eukaryota</taxon>
        <taxon>Fungi</taxon>
        <taxon>Dikarya</taxon>
        <taxon>Basidiomycota</taxon>
        <taxon>Agaricomycotina</taxon>
        <taxon>Agaricomycetes</taxon>
        <taxon>Agaricomycetidae</taxon>
        <taxon>Agaricales</taxon>
        <taxon>Agaricineae</taxon>
        <taxon>Psathyrellaceae</taxon>
        <taxon>Candolleomyces</taxon>
    </lineage>
</organism>
<dbReference type="PANTHER" id="PTHR38846:SF1">
    <property type="entry name" value="C3H1-TYPE DOMAIN-CONTAINING PROTEIN"/>
    <property type="match status" value="1"/>
</dbReference>
<name>A0A4Q2DID3_9AGAR</name>
<dbReference type="AlphaFoldDB" id="A0A4Q2DID3"/>
<comment type="caution">
    <text evidence="1">The sequence shown here is derived from an EMBL/GenBank/DDBJ whole genome shotgun (WGS) entry which is preliminary data.</text>
</comment>
<protein>
    <submittedName>
        <fullName evidence="1">Uncharacterized protein</fullName>
    </submittedName>
</protein>
<dbReference type="OrthoDB" id="6105938at2759"/>
<dbReference type="Proteomes" id="UP000290288">
    <property type="component" value="Unassembled WGS sequence"/>
</dbReference>
<gene>
    <name evidence="1" type="ORF">EST38_g6206</name>
</gene>
<proteinExistence type="predicted"/>